<reference evidence="2" key="1">
    <citation type="submission" date="2020-06" db="EMBL/GenBank/DDBJ databases">
        <title>Unique genomic features of the anaerobic methanotrophic archaea.</title>
        <authorList>
            <person name="Chadwick G.L."/>
            <person name="Skennerton C.T."/>
            <person name="Laso-Perez R."/>
            <person name="Leu A.O."/>
            <person name="Speth D.R."/>
            <person name="Yu H."/>
            <person name="Morgan-Lang C."/>
            <person name="Hatzenpichler R."/>
            <person name="Goudeau D."/>
            <person name="Malmstrom R."/>
            <person name="Brazelton W.J."/>
            <person name="Woyke T."/>
            <person name="Hallam S.J."/>
            <person name="Tyson G.W."/>
            <person name="Wegener G."/>
            <person name="Boetius A."/>
            <person name="Orphan V."/>
        </authorList>
    </citation>
    <scope>NUCLEOTIDE SEQUENCE</scope>
</reference>
<organism evidence="2">
    <name type="scientific">Candidatus Methanogaster sp. ANME-2c ERB4</name>
    <dbReference type="NCBI Taxonomy" id="2759911"/>
    <lineage>
        <taxon>Archaea</taxon>
        <taxon>Methanobacteriati</taxon>
        <taxon>Methanobacteriota</taxon>
        <taxon>Stenosarchaea group</taxon>
        <taxon>Methanomicrobia</taxon>
        <taxon>Methanosarcinales</taxon>
        <taxon>ANME-2 cluster</taxon>
        <taxon>Candidatus Methanogasteraceae</taxon>
        <taxon>Candidatus Methanogaster</taxon>
    </lineage>
</organism>
<sequence>MAKPNESYTEEEQKRIDAVNRYQRGERLSKICESVGRSRVWLRKWVGRYDNSEKSSNKEWFRDESRAPKNVRRKTDSELEQIVINARKSLMEGKTEDTKYRCIGAEEIQFRMHELGHSEDETPSLSTIKRIIKRNGMVVQKRKRYIRCKSKKRYTLLNPTKANDVHQMDFVGPRHIKGYGAISSLHLIDVAFNRAYIQQYAGRSMNNVIEFLLGCWTENAIPNYLQMDNGAYFIGDLIHPRHFSRVVRLCLYLGVEPVFIAPRKPWMNGTIEDFNGEFGDKLWERGQFKDLEHIRREAKIFMEHHNDRQDWKYRKIDREAIPRRKIPVDFEIDANNLPITEGEVHFIRQVKEDGTISVLNEDFNVDKSLAHEYAWATIDTKDEQLRVYYREKNVEVAGLAKVHEYGIDDDVKEFEVMF</sequence>
<dbReference type="Pfam" id="PF13683">
    <property type="entry name" value="rve_3"/>
    <property type="match status" value="1"/>
</dbReference>
<proteinExistence type="predicted"/>
<evidence type="ECO:0000313" key="2">
    <source>
        <dbReference type="EMBL" id="QNO41880.1"/>
    </source>
</evidence>
<name>A0A7G9Y1J6_9EURY</name>
<dbReference type="InterPro" id="IPR012337">
    <property type="entry name" value="RNaseH-like_sf"/>
</dbReference>
<dbReference type="PROSITE" id="PS50994">
    <property type="entry name" value="INTEGRASE"/>
    <property type="match status" value="1"/>
</dbReference>
<dbReference type="PANTHER" id="PTHR47515">
    <property type="entry name" value="LOW CALCIUM RESPONSE LOCUS PROTEIN T"/>
    <property type="match status" value="1"/>
</dbReference>
<dbReference type="GO" id="GO:0015074">
    <property type="term" value="P:DNA integration"/>
    <property type="evidence" value="ECO:0007669"/>
    <property type="project" value="InterPro"/>
</dbReference>
<dbReference type="AlphaFoldDB" id="A0A7G9Y1J6"/>
<dbReference type="SUPFAM" id="SSF46689">
    <property type="entry name" value="Homeodomain-like"/>
    <property type="match status" value="1"/>
</dbReference>
<dbReference type="EMBL" id="MT630681">
    <property type="protein sequence ID" value="QNO41880.1"/>
    <property type="molecule type" value="Genomic_DNA"/>
</dbReference>
<protein>
    <recommendedName>
        <fullName evidence="1">Integrase catalytic domain-containing protein</fullName>
    </recommendedName>
</protein>
<dbReference type="InterPro" id="IPR001584">
    <property type="entry name" value="Integrase_cat-core"/>
</dbReference>
<dbReference type="PANTHER" id="PTHR47515:SF1">
    <property type="entry name" value="BLR2054 PROTEIN"/>
    <property type="match status" value="1"/>
</dbReference>
<evidence type="ECO:0000259" key="1">
    <source>
        <dbReference type="PROSITE" id="PS50994"/>
    </source>
</evidence>
<dbReference type="SUPFAM" id="SSF53098">
    <property type="entry name" value="Ribonuclease H-like"/>
    <property type="match status" value="1"/>
</dbReference>
<dbReference type="Pfam" id="PF13384">
    <property type="entry name" value="HTH_23"/>
    <property type="match status" value="1"/>
</dbReference>
<dbReference type="InterPro" id="IPR036397">
    <property type="entry name" value="RNaseH_sf"/>
</dbReference>
<dbReference type="Gene3D" id="3.30.420.10">
    <property type="entry name" value="Ribonuclease H-like superfamily/Ribonuclease H"/>
    <property type="match status" value="1"/>
</dbReference>
<dbReference type="InterPro" id="IPR009057">
    <property type="entry name" value="Homeodomain-like_sf"/>
</dbReference>
<feature type="domain" description="Integrase catalytic" evidence="1">
    <location>
        <begin position="155"/>
        <end position="335"/>
    </location>
</feature>
<accession>A0A7G9Y1J6</accession>
<gene>
    <name evidence="2" type="ORF">ELGCOBFC_00010</name>
</gene>
<dbReference type="GO" id="GO:0003676">
    <property type="term" value="F:nucleic acid binding"/>
    <property type="evidence" value="ECO:0007669"/>
    <property type="project" value="InterPro"/>
</dbReference>